<feature type="domain" description="Ig-like" evidence="23">
    <location>
        <begin position="1669"/>
        <end position="1751"/>
    </location>
</feature>
<dbReference type="FunFam" id="2.60.40.10:FF:000523">
    <property type="entry name" value="obscurin isoform X4"/>
    <property type="match status" value="1"/>
</dbReference>
<dbReference type="SMART" id="SM00060">
    <property type="entry name" value="FN3"/>
    <property type="match status" value="1"/>
</dbReference>
<dbReference type="RefSeq" id="XP_020041913.1">
    <property type="nucleotide sequence ID" value="XM_020186324.1"/>
</dbReference>
<organism evidence="25">
    <name type="scientific">Castor canadensis</name>
    <name type="common">American beaver</name>
    <dbReference type="NCBI Taxonomy" id="51338"/>
    <lineage>
        <taxon>Eukaryota</taxon>
        <taxon>Metazoa</taxon>
        <taxon>Chordata</taxon>
        <taxon>Craniata</taxon>
        <taxon>Vertebrata</taxon>
        <taxon>Euteleostomi</taxon>
        <taxon>Mammalia</taxon>
        <taxon>Eutheria</taxon>
        <taxon>Euarchontoglires</taxon>
        <taxon>Glires</taxon>
        <taxon>Rodentia</taxon>
        <taxon>Castorimorpha</taxon>
        <taxon>Castoridae</taxon>
        <taxon>Castor</taxon>
    </lineage>
</organism>
<feature type="domain" description="Ig-like" evidence="23">
    <location>
        <begin position="612"/>
        <end position="681"/>
    </location>
</feature>
<feature type="domain" description="Ig-like" evidence="23">
    <location>
        <begin position="954"/>
        <end position="1038"/>
    </location>
</feature>
<dbReference type="FunFam" id="2.60.40.10:FF:000841">
    <property type="entry name" value="obscurin isoform X4"/>
    <property type="match status" value="1"/>
</dbReference>
<dbReference type="InterPro" id="IPR000048">
    <property type="entry name" value="IQ_motif_EF-hand-BS"/>
</dbReference>
<evidence type="ECO:0000256" key="1">
    <source>
        <dbReference type="ARBA" id="ARBA00001946"/>
    </source>
</evidence>
<dbReference type="CDD" id="cd00096">
    <property type="entry name" value="Ig"/>
    <property type="match status" value="7"/>
</dbReference>
<dbReference type="FunFam" id="2.60.40.10:FF:000599">
    <property type="entry name" value="obscurin isoform X3"/>
    <property type="match status" value="1"/>
</dbReference>
<dbReference type="InterPro" id="IPR003598">
    <property type="entry name" value="Ig_sub2"/>
</dbReference>
<feature type="domain" description="Ig-like" evidence="23">
    <location>
        <begin position="505"/>
        <end position="597"/>
    </location>
</feature>
<dbReference type="FunFam" id="2.60.40.10:FF:000148">
    <property type="entry name" value="titin isoform X1"/>
    <property type="match status" value="3"/>
</dbReference>
<evidence type="ECO:0000256" key="7">
    <source>
        <dbReference type="ARBA" id="ARBA00022527"/>
    </source>
</evidence>
<evidence type="ECO:0000256" key="22">
    <source>
        <dbReference type="SAM" id="MobiDB-lite"/>
    </source>
</evidence>
<keyword evidence="11" id="KW-0677">Repeat</keyword>
<evidence type="ECO:0000256" key="12">
    <source>
        <dbReference type="ARBA" id="ARBA00022741"/>
    </source>
</evidence>
<sequence>SLKKFLTFCHPICAFFPSSSLLVLDSISDLLHPCLSSEPKVVFAKEQPARSEVKAEVGASATLSCEVAQAQTEVTWYKDGKKLSSSSKMCMEALGCTRQLVVQQASKADAGEYSCEAGGQRVSFCLDIAAPEPKVVFAKEQPAMSEVKVEAGDSATLTCKLAQAQTQVTWYKDGKKLSSSSKVRVEASGSTRRLVVQQAGKEDAGEYSCEAGGQKISFHLNISEPKVVFAKEQSARSEVKAEAGASATLSCKVAQAQTEVTWYKDGKKLSSSSKVRLEASGCMRQLVVQQACKADAGEYCCEAGDQRVSFRLHVAEPTLAFAKEQSARNEVKAEVGAKATLRCEVAQEKTEVTWYKDGKKLISSSKVRLETSGCTRLLVVQQADKADAGEYSCETRGHKVFFHLDVTESKVVFVKEQPEKSEVKAEVGSIATLSCEVAQAQTEVIWFKDGQKLSSSSKVHVEASGCTRRLLVHQAEKADAGEYSCETGGQKISFHLDVTEPEAGPQVPERPSRREPLVVREHEDIVLTAMLTTPSVATVAWLKDGVEIRRSKRHETTSLGDTHTLTVRGAQVLDSAIYSCRVGTETQDFPVQVEEVAAKFSRPLEPVTGELGGTVRLVCELSPEQAEVVWRCGSTQLRAGKRFQMVAEGPMRWLTVSGLREEDTGEYVCETRDDHTSARLTVNVPRVVKFTSGLRATVAEEGREATFQCVVSPSDVVVTWYRDGTQLQPSEKFLISQSGASHSLTISGLVLEDAGQITVEAEGVSSSAALRVREAPVLFKKKLQPQTVEERSSVTLEVELTRPWPEVKWTRNAVALVPGKNVEIHAEGVWHRLVLHNVGFVDRGFFGCETPDDKTQAKLNVEMRQVRLVRGLQAVEVKEQSTATMEVELSHADVEGSWTRDGLRLQPGPTCHLAAHGPIHILKLSELRLQDSGLVAFRSEGVHTSAQLVVTELPVHFSRPLQDVVTTQKEKVTLECELSRPNVDVRWLKDGVELRAGKALGIVAQGTCRSLIIYRCEIGDQGIYVCDAHDAQTSASLKVQGRNVQIVKPLQDVEVMEKEGATFSCEVSHDEVPGQWFREASKLRPSDNVRIRQEGRTYTLIYRRVLAEDAGEIRFVAENAESQAHLRVKELPVTLLRPLRDKIAMEKHRGVLECQVSRASAQVWWFKGGMELQPGPKYDMVSDGLYRKLVINDVQPEDEDTYTCDAGDVKTSAQFFVEEQSITIVRGLQDVTVMEPAPAWFECEISIPSVRPPKWLLGKTVLQAGANVGLEQEGTVHRLTLRKTCSTMTGPVHFTIGKSRSSARLVVSDIPVVLTRPLEPKAAREQQSVVLSCDFKPAPKAVQWYKGDTPLAPSDKFKMMLEGQMAELRILRLTPADAAIYRCQAGNAQSSAEVTVEAREVTVTRPLQDAEAMEEGRVCFSCELSHEDEEIEWSLNGTLLYNDSFHEISHEGRCHMLVLKSVRQADAGMVCATSPKVSASARLVVRAKPVVFLKALDDVSVEERGILALQCEVSDPKAHVVWHKDGVQLDPSDKYNFLNTAGTRGLVIHDLSREDTGLYTCHVGTEETRARVSVHDLHLGITKRLKTVEVLEGESCNFECVLSHESVGDSAVWTVGGKTVGSSGHFQATCQGRKYILMVQDAALSDAGEVVFSIQNLTSKASLIVRERPVDITKPLEDQQAMLGEDVVLSCELSKAGTPVRWLKDGKAIRKSQKYDLLSEGTRAMLVVRGALLKDSGKYTCETEASKSTASLHVEEKANWFTEELADLQAEEKGTAVFMCKTEHQATTVTWRKGLMELPASRKHTPSQEGLTLRLTISTLERADSDTYSCDIGQAQCQARLLVHGQRVLITEDLEDTDVQEGSSATFCCRVSPADYEPVHWFLDKTPLHANELNEIEAQPGGYHVLTLRQLSLKDSGTIYFEAGDQRTSAALRVTEKPSIFSQPLTDVTVTEGEDLTLICETTSLDSPVHWTKDGKTLRSSARCKLSYEGCRAQLVINGATLQDGGRYKCEASGAWSSSIVRVHAQPVRFREALKDMEVPEGGAATLRCMLSSVAAPVEWRHGDDVLRSGSKYSLRQDGALLELVVRDLQHEDSGQYSCFFGDQVTTAMLTVKALPAQFTGKLRNKEAMEGTIATLWCELSKEAPVEWRKGAETLRDGGRYILKQDGAMYELQIHGLTGEDTGEYSCVCGQERTSATLTVRALPAHFIGRLRSKEATEGDMATLHCELSKEAPVEWRKGAKTLRDGDKYRLRQDGAMCELQICGLAVEDAGEYSCMCGQERTSATLTIKALPTKFTESLRNEEATEGATVLLHCQLSKEAPVEWKKGTKILRDGDRYSLRQDGAVCELQICGLAMEDAGEYSCVCGQERTSATLTIKAMPARFIEDMRSEEATEGATATLWCELSKVAPVEWRKGKEVLRDGGRYSLRQDGAVCELQILGLTMADAGEYSCMCGQEKTWTMLTIRALPAKFIEELKSQESTEGATATLRCELSKMAPVEWRKGKEILRDGDRYSLRQDGTVCELQIRGLAVEDAGQYSCVCGQERTSATLTIKAMPARFIEDMRSKEATEGATATLRCELSKVAPVEWRKGTKTLRDGDRHKLRQDGTVCELQICGLAVEDDGEYSCVCGQERTSATLTIKVLPARFIEELKSQESTEGATATLRCELSKMAPVEWRRGKEILRDGDRYSLRQDGTVCELQIRGLAVEDAGQYSCVCGQERTSATLAIKAMPARFIEDMRSKEATEGATATLRCELSKVAPVEWRKGTKTLRDGDRHKLRQDGTVCELQICGLAVEDDGEYSCVCGQERTSATLTIKVLPARFIEELKSQESTEGATATLRCELSKMAPVEWRKGKEILRDGDRYSLRQDGTVCELQIRGLAVEDAGQYSCVCGQERTSATLAIKAMPARFIEDMRSKEATEGATATLRCELSKVAPVEWRKGTKTLRDGDRHKLRQDGTVCELQICGLAVEDDGEYSCVCGQERTSATLTIKVLPARFIEELKSQESTEGATVTLRCELSKMAPVEWRKGKEILRDGDRYSLRQDGTVCELQIRGLAVEDAGQYSCVCGQERTSATLAIKAMPARFIEDMRSKEATEGATATLRCELSKVAPVEWRKGTKTLRDGDRHKLRQDGTVCELQICGLAVEDDGEYSCVCGQERTSATLTIKVLPARFIEDVQSQESTEGATATLRCELSKMAPVEWRKGKEILRDGDRYSLRQVGAVCELQIRGLTMADAEEYVCICGQERTSAKLTVRAPQVVFQEPLQSLQAEEGSMASLQCKLSVPNAAVVWSKGGLELQPDVRREPRQQGCIAELVLRDVRREDMGEYSCTCGSQVTSAVFTVTAAPVRFLQELQAQEVDEGTTAHLRCKLSQVAGSVEWRKGSLQLFPCTKYQMVQEEAGVELLVHEVEQEDAGDYTCDVGHMQSTARLTVRAPKPKFKTGLKSTEQEAGSVARLFCLLSEADPGAPVQWLKEGVELHVGPKYEIRCQGAMCELLIHGLEAKDAGEYACVVGGQKTLASLRVKEPEVTIVRGLVDAEVQVDEDVEFSCEVSQPGATDVQWRLQGLPLQSNEVTEVAVLNGCTHILHLKGVTPEDAGTISFHVGSHSSSAQLTVRVPEVTVLEPLQDVQLSEGQDAHFQCQLSRASGQEARWALGGVPLQANEMNDISVEQGTLHLLTLHKVTLEDAGTITFQVGSCSSEAQLKVTEAALCLVHDLQSADVFAGEVASFSCEVSRAGGPEARWWLDGTLLQDSPQSTIAVCEGTLHSLTLSGLGVADSGTITFRKGSLVSTAKLLVKDPTVEVVSAMQDLVVEEGGSAELLCQYSRPVQATWKMDEREVCTDGHRVIIEQDWTVARLTFRPALPRDSGIYSCEAAGTRVVALLQVQAKNTVVRALENVDVPEGGEALFECQLSRPEVAAHTWLLDDEPVNTSENAEVVYFENGLRHLLLLKNLRPQDSCRVTFLAGDVVTSAFLTVRGWRLEVLEAPQDLAVCTGEQAQFTCMLSEAVPVGEATWYINGAAVQPDDSAWSVTVDGCQHALLLHSAQSHHAGEVTFAAHDAVASARLSVLSLPDPPEDAEVVGRSGCSVTLSWVAPTNDGGGGLCGYRVEMKEGSTGQWHLCHELVPGPECVVDGLTPGETYRFRVAAVGPAGAGDPVHLPQMVRLAEPKEPALPLPPAPERRQVVVGENVCLELEMAAEAGEVVWHKGTERIQPSGHFEVVSQGRQQMLVIKGFRTEDQGEYRCGPAQGPDSTQAATFQVVLTPGSEDEAVTQPSLPPEAAQEGDLHLLWEALARKRRMSREPTLDSISEMPEEDGRVQHLRQEAEEVAPDLSEGYSTADELARTGEADLSHTSSDDESRAGTPALVTYLKKAGRPGASPLASKVGAPASVSVKLQKQQEQPATAYPPPGDLNAVDLGDSSMDKAAVKIQAAFKGYKVRKEIKQQEGPVFSHTFGDTEVQVGDALRLECVVASKADIRACWLKDGVELTDGRHHHIDQLGDGTCSLLVTGLGHADTGRYTCQVSNKFGQVSHSACVVVSGTESEAESSSGGELDDTFRRAARRLHRLFHTKGPSEVSDEELFLSADEGTAEPEEPADWQTYREDEHFICIRFEVLTEAHRAVTCFQEMFATLGIGVEIGLVEQGPRGVEMRISKVAPAPTPVMPLEPVPSLLTSDAAPVFLTELQNQEVQDGYPVSFDCVVTGQPVPSVRWFKDGKLLEEDDHYMINEDQQGGHQLIITAVVPADMGVYRCLAENSMGVSSTKAELRVECECYSGVGFLELGWRVVWKALVLG</sequence>
<feature type="domain" description="Fibronectin type-III" evidence="24">
    <location>
        <begin position="4076"/>
        <end position="4170"/>
    </location>
</feature>
<feature type="domain" description="Ig-like" evidence="23">
    <location>
        <begin position="2644"/>
        <end position="2727"/>
    </location>
</feature>
<dbReference type="InterPro" id="IPR007110">
    <property type="entry name" value="Ig-like_dom"/>
</dbReference>
<evidence type="ECO:0000256" key="17">
    <source>
        <dbReference type="ARBA" id="ARBA00023157"/>
    </source>
</evidence>
<feature type="domain" description="Ig-like" evidence="23">
    <location>
        <begin position="1132"/>
        <end position="1223"/>
    </location>
</feature>
<dbReference type="FunFam" id="2.60.40.10:FF:001652">
    <property type="entry name" value="Uncharacterized protein"/>
    <property type="match status" value="1"/>
</dbReference>
<keyword evidence="9" id="KW-0808">Transferase</keyword>
<feature type="domain" description="Ig-like" evidence="23">
    <location>
        <begin position="4450"/>
        <end position="4541"/>
    </location>
</feature>
<evidence type="ECO:0000256" key="21">
    <source>
        <dbReference type="ARBA" id="ARBA00048679"/>
    </source>
</evidence>
<feature type="domain" description="Ig-like" evidence="23">
    <location>
        <begin position="3801"/>
        <end position="3876"/>
    </location>
</feature>
<dbReference type="InterPro" id="IPR052385">
    <property type="entry name" value="Obscurin/Obscurin-like_Reg"/>
</dbReference>
<keyword evidence="8" id="KW-0597">Phosphoprotein</keyword>
<feature type="domain" description="Ig-like" evidence="23">
    <location>
        <begin position="776"/>
        <end position="860"/>
    </location>
</feature>
<feature type="region of interest" description="Disordered" evidence="22">
    <location>
        <begin position="4267"/>
        <end position="4286"/>
    </location>
</feature>
<dbReference type="PROSITE" id="PS50853">
    <property type="entry name" value="FN3"/>
    <property type="match status" value="1"/>
</dbReference>
<dbReference type="SUPFAM" id="SSF49265">
    <property type="entry name" value="Fibronectin type III"/>
    <property type="match status" value="1"/>
</dbReference>
<keyword evidence="18" id="KW-0539">Nucleus</keyword>
<comment type="catalytic activity">
    <reaction evidence="21">
        <text>L-seryl-[protein] + ATP = O-phospho-L-seryl-[protein] + ADP + H(+)</text>
        <dbReference type="Rhea" id="RHEA:17989"/>
        <dbReference type="Rhea" id="RHEA-COMP:9863"/>
        <dbReference type="Rhea" id="RHEA-COMP:11604"/>
        <dbReference type="ChEBI" id="CHEBI:15378"/>
        <dbReference type="ChEBI" id="CHEBI:29999"/>
        <dbReference type="ChEBI" id="CHEBI:30616"/>
        <dbReference type="ChEBI" id="CHEBI:83421"/>
        <dbReference type="ChEBI" id="CHEBI:456216"/>
        <dbReference type="EC" id="2.7.11.1"/>
    </reaction>
</comment>
<evidence type="ECO:0000256" key="10">
    <source>
        <dbReference type="ARBA" id="ARBA00022723"/>
    </source>
</evidence>
<dbReference type="InterPro" id="IPR003961">
    <property type="entry name" value="FN3_dom"/>
</dbReference>
<keyword evidence="16" id="KW-0112">Calmodulin-binding</keyword>
<name>A0A8B7WDA7_CASCN</name>
<evidence type="ECO:0000256" key="2">
    <source>
        <dbReference type="ARBA" id="ARBA00004123"/>
    </source>
</evidence>
<dbReference type="FunFam" id="2.60.40.10:FF:000075">
    <property type="entry name" value="Obscurin, cytoskeletal calmodulin and titin-interacting RhoGEF"/>
    <property type="match status" value="3"/>
</dbReference>
<feature type="domain" description="Ig-like" evidence="23">
    <location>
        <begin position="3259"/>
        <end position="3344"/>
    </location>
</feature>
<feature type="domain" description="Ig-like" evidence="23">
    <location>
        <begin position="2468"/>
        <end position="2551"/>
    </location>
</feature>
<dbReference type="GO" id="GO:0005516">
    <property type="term" value="F:calmodulin binding"/>
    <property type="evidence" value="ECO:0007669"/>
    <property type="project" value="UniProtKB-KW"/>
</dbReference>
<dbReference type="FunFam" id="2.60.40.10:FF:001136">
    <property type="entry name" value="Obscurin, cytoskeletal calmodulin and titin-interacting RhoGEF"/>
    <property type="match status" value="1"/>
</dbReference>
<reference evidence="25" key="1">
    <citation type="submission" date="2025-08" db="UniProtKB">
        <authorList>
            <consortium name="RefSeq"/>
        </authorList>
    </citation>
    <scope>IDENTIFICATION</scope>
    <source>
        <tissue evidence="25">Leukocyte</tissue>
    </source>
</reference>
<dbReference type="FunFam" id="2.60.40.10:FF:000421">
    <property type="entry name" value="LOW QUALITY PROTEIN: obscurin"/>
    <property type="match status" value="2"/>
</dbReference>
<feature type="domain" description="Ig-like" evidence="23">
    <location>
        <begin position="685"/>
        <end position="771"/>
    </location>
</feature>
<dbReference type="SMART" id="SM00015">
    <property type="entry name" value="IQ"/>
    <property type="match status" value="1"/>
</dbReference>
<feature type="domain" description="Ig-like" evidence="23">
    <location>
        <begin position="4680"/>
        <end position="4769"/>
    </location>
</feature>
<dbReference type="FunFam" id="2.60.40.10:FF:001214">
    <property type="entry name" value="Obscurin, cytoskeletal calmodulin and titin-interacting RhoGEF"/>
    <property type="match status" value="1"/>
</dbReference>
<evidence type="ECO:0000256" key="4">
    <source>
        <dbReference type="ARBA" id="ARBA00006692"/>
    </source>
</evidence>
<feature type="domain" description="Ig-like" evidence="23">
    <location>
        <begin position="336"/>
        <end position="393"/>
    </location>
</feature>
<keyword evidence="12" id="KW-0547">Nucleotide-binding</keyword>
<dbReference type="FunFam" id="2.60.40.10:FF:000050">
    <property type="entry name" value="Titin isoform B"/>
    <property type="match status" value="3"/>
</dbReference>
<feature type="domain" description="Ig-like" evidence="23">
    <location>
        <begin position="3349"/>
        <end position="3433"/>
    </location>
</feature>
<feature type="domain" description="Ig-like" evidence="23">
    <location>
        <begin position="3619"/>
        <end position="3708"/>
    </location>
</feature>
<feature type="domain" description="Ig-like" evidence="23">
    <location>
        <begin position="133"/>
        <end position="223"/>
    </location>
</feature>
<feature type="domain" description="Ig-like" evidence="23">
    <location>
        <begin position="2204"/>
        <end position="2287"/>
    </location>
</feature>
<evidence type="ECO:0000256" key="8">
    <source>
        <dbReference type="ARBA" id="ARBA00022553"/>
    </source>
</evidence>
<feature type="domain" description="Ig-like" evidence="23">
    <location>
        <begin position="1763"/>
        <end position="1832"/>
    </location>
</feature>
<dbReference type="FunFam" id="2.60.40.10:FF:000109">
    <property type="entry name" value="obscurin isoform X5"/>
    <property type="match status" value="10"/>
</dbReference>
<dbReference type="GO" id="GO:0005634">
    <property type="term" value="C:nucleus"/>
    <property type="evidence" value="ECO:0007669"/>
    <property type="project" value="UniProtKB-SubCell"/>
</dbReference>
<evidence type="ECO:0000256" key="11">
    <source>
        <dbReference type="ARBA" id="ARBA00022737"/>
    </source>
</evidence>
<keyword evidence="10" id="KW-0479">Metal-binding</keyword>
<feature type="domain" description="Ig-like" evidence="23">
    <location>
        <begin position="39"/>
        <end position="117"/>
    </location>
</feature>
<keyword evidence="15" id="KW-0460">Magnesium</keyword>
<dbReference type="FunFam" id="2.60.40.10:FF:000228">
    <property type="entry name" value="obscurin isoform X4"/>
    <property type="match status" value="6"/>
</dbReference>
<comment type="similarity">
    <text evidence="4">Belongs to the protein kinase superfamily. CAMK Ser/Thr protein kinase family.</text>
</comment>
<dbReference type="CDD" id="cd00063">
    <property type="entry name" value="FN3"/>
    <property type="match status" value="1"/>
</dbReference>
<feature type="domain" description="Ig-like" evidence="23">
    <location>
        <begin position="1938"/>
        <end position="2021"/>
    </location>
</feature>
<evidence type="ECO:0000256" key="13">
    <source>
        <dbReference type="ARBA" id="ARBA00022777"/>
    </source>
</evidence>
<protein>
    <recommendedName>
        <fullName evidence="5">non-specific serine/threonine protein kinase</fullName>
        <ecNumber evidence="5">2.7.11.1</ecNumber>
    </recommendedName>
</protein>
<dbReference type="SMART" id="SM00409">
    <property type="entry name" value="IG"/>
    <property type="match status" value="47"/>
</dbReference>
<dbReference type="SMART" id="SM00408">
    <property type="entry name" value="IGc2"/>
    <property type="match status" value="37"/>
</dbReference>
<keyword evidence="17" id="KW-1015">Disulfide bond</keyword>
<feature type="domain" description="Ig-like" evidence="23">
    <location>
        <begin position="418"/>
        <end position="485"/>
    </location>
</feature>
<comment type="subcellular location">
    <subcellularLocation>
        <location evidence="3">Cytoplasm</location>
    </subcellularLocation>
    <subcellularLocation>
        <location evidence="2">Nucleus</location>
    </subcellularLocation>
</comment>
<dbReference type="PANTHER" id="PTHR35971:SF4">
    <property type="entry name" value="OBSCURIN"/>
    <property type="match status" value="1"/>
</dbReference>
<dbReference type="FunFam" id="2.60.40.10:FF:000707">
    <property type="entry name" value="Obscurin, cytoskeletal calmodulin and titin-interacting RhoGEF"/>
    <property type="match status" value="1"/>
</dbReference>
<dbReference type="OrthoDB" id="10072266at2759"/>
<dbReference type="InterPro" id="IPR013783">
    <property type="entry name" value="Ig-like_fold"/>
</dbReference>
<evidence type="ECO:0000256" key="9">
    <source>
        <dbReference type="ARBA" id="ARBA00022679"/>
    </source>
</evidence>
<feature type="domain" description="Ig-like" evidence="23">
    <location>
        <begin position="2027"/>
        <end position="2111"/>
    </location>
</feature>
<keyword evidence="13" id="KW-0418">Kinase</keyword>
<feature type="domain" description="Ig-like" evidence="23">
    <location>
        <begin position="2292"/>
        <end position="2375"/>
    </location>
</feature>
<accession>A0A8B7WDA7</accession>
<feature type="non-terminal residue" evidence="25">
    <location>
        <position position="1"/>
    </location>
</feature>
<dbReference type="EC" id="2.7.11.1" evidence="5"/>
<dbReference type="FunFam" id="2.60.40.10:FF:000917">
    <property type="entry name" value="Obscurin, cytoskeletal calmodulin and titin-interacting RhoGEF"/>
    <property type="match status" value="1"/>
</dbReference>
<comment type="cofactor">
    <cofactor evidence="1">
        <name>Mg(2+)</name>
        <dbReference type="ChEBI" id="CHEBI:18420"/>
    </cofactor>
</comment>
<dbReference type="PROSITE" id="PS50835">
    <property type="entry name" value="IG_LIKE"/>
    <property type="match status" value="38"/>
</dbReference>
<dbReference type="InterPro" id="IPR003599">
    <property type="entry name" value="Ig_sub"/>
</dbReference>
<feature type="domain" description="Ig-like" evidence="23">
    <location>
        <begin position="3084"/>
        <end position="3167"/>
    </location>
</feature>
<dbReference type="PROSITE" id="PS50096">
    <property type="entry name" value="IQ"/>
    <property type="match status" value="1"/>
</dbReference>
<proteinExistence type="inferred from homology"/>
<dbReference type="SUPFAM" id="SSF48726">
    <property type="entry name" value="Immunoglobulin"/>
    <property type="match status" value="48"/>
</dbReference>
<dbReference type="Pfam" id="PF07679">
    <property type="entry name" value="I-set"/>
    <property type="match status" value="42"/>
</dbReference>
<dbReference type="Pfam" id="PF00612">
    <property type="entry name" value="IQ"/>
    <property type="match status" value="1"/>
</dbReference>
<dbReference type="FunFam" id="2.60.40.10:FF:000747">
    <property type="entry name" value="obscurin isoform X6"/>
    <property type="match status" value="1"/>
</dbReference>
<dbReference type="GO" id="GO:0005524">
    <property type="term" value="F:ATP binding"/>
    <property type="evidence" value="ECO:0007669"/>
    <property type="project" value="UniProtKB-KW"/>
</dbReference>
<feature type="domain" description="Ig-like" evidence="23">
    <location>
        <begin position="2732"/>
        <end position="2815"/>
    </location>
</feature>
<dbReference type="KEGG" id="ccan:109700965"/>
<dbReference type="InterPro" id="IPR036116">
    <property type="entry name" value="FN3_sf"/>
</dbReference>
<dbReference type="PANTHER" id="PTHR35971">
    <property type="entry name" value="SI:DKEY-31G6.6"/>
    <property type="match status" value="1"/>
</dbReference>
<feature type="domain" description="Ig-like" evidence="23">
    <location>
        <begin position="2908"/>
        <end position="2991"/>
    </location>
</feature>
<evidence type="ECO:0000256" key="19">
    <source>
        <dbReference type="ARBA" id="ARBA00023319"/>
    </source>
</evidence>
<evidence type="ECO:0000256" key="3">
    <source>
        <dbReference type="ARBA" id="ARBA00004496"/>
    </source>
</evidence>
<dbReference type="SMART" id="SM00406">
    <property type="entry name" value="IGv"/>
    <property type="match status" value="6"/>
</dbReference>
<feature type="domain" description="Ig-like" evidence="23">
    <location>
        <begin position="2556"/>
        <end position="2639"/>
    </location>
</feature>
<feature type="domain" description="Ig-like" evidence="23">
    <location>
        <begin position="3172"/>
        <end position="3255"/>
    </location>
</feature>
<evidence type="ECO:0000259" key="24">
    <source>
        <dbReference type="PROSITE" id="PS50853"/>
    </source>
</evidence>
<evidence type="ECO:0000256" key="16">
    <source>
        <dbReference type="ARBA" id="ARBA00022860"/>
    </source>
</evidence>
<dbReference type="FunFam" id="2.60.40.10:FF:000989">
    <property type="entry name" value="Obscurin, cytoskeletal calmodulin and titin-interacting RhoGEF"/>
    <property type="match status" value="1"/>
</dbReference>
<evidence type="ECO:0000313" key="25">
    <source>
        <dbReference type="RefSeq" id="XP_020041913.1"/>
    </source>
</evidence>
<feature type="domain" description="Ig-like" evidence="23">
    <location>
        <begin position="3439"/>
        <end position="3531"/>
    </location>
</feature>
<keyword evidence="19" id="KW-0393">Immunoglobulin domain</keyword>
<evidence type="ECO:0000256" key="18">
    <source>
        <dbReference type="ARBA" id="ARBA00023242"/>
    </source>
</evidence>
<dbReference type="FunFam" id="2.60.40.10:FF:000771">
    <property type="entry name" value="Obscurin, cytoskeletal calmodulin and titin-interacting RhoGEF"/>
    <property type="match status" value="1"/>
</dbReference>
<feature type="domain" description="Ig-like" evidence="23">
    <location>
        <begin position="1311"/>
        <end position="1395"/>
    </location>
</feature>
<comment type="catalytic activity">
    <reaction evidence="20">
        <text>L-threonyl-[protein] + ATP = O-phospho-L-threonyl-[protein] + ADP + H(+)</text>
        <dbReference type="Rhea" id="RHEA:46608"/>
        <dbReference type="Rhea" id="RHEA-COMP:11060"/>
        <dbReference type="Rhea" id="RHEA-COMP:11605"/>
        <dbReference type="ChEBI" id="CHEBI:15378"/>
        <dbReference type="ChEBI" id="CHEBI:30013"/>
        <dbReference type="ChEBI" id="CHEBI:30616"/>
        <dbReference type="ChEBI" id="CHEBI:61977"/>
        <dbReference type="ChEBI" id="CHEBI:456216"/>
        <dbReference type="EC" id="2.7.11.1"/>
    </reaction>
</comment>
<dbReference type="GO" id="GO:0005737">
    <property type="term" value="C:cytoplasm"/>
    <property type="evidence" value="ECO:0007669"/>
    <property type="project" value="UniProtKB-SubCell"/>
</dbReference>
<feature type="domain" description="Ig-like" evidence="23">
    <location>
        <begin position="2820"/>
        <end position="2903"/>
    </location>
</feature>
<dbReference type="FunFam" id="2.60.40.10:FF:001103">
    <property type="entry name" value="Obscurin, cytoskeletal calmodulin and titin-interacting RhoGEF"/>
    <property type="match status" value="1"/>
</dbReference>
<feature type="domain" description="Ig-like" evidence="23">
    <location>
        <begin position="2996"/>
        <end position="3079"/>
    </location>
</feature>
<dbReference type="CDD" id="cd23767">
    <property type="entry name" value="IQCD"/>
    <property type="match status" value="1"/>
</dbReference>
<feature type="domain" description="Ig-like" evidence="23">
    <location>
        <begin position="2116"/>
        <end position="2199"/>
    </location>
</feature>
<dbReference type="Pfam" id="PF00041">
    <property type="entry name" value="fn3"/>
    <property type="match status" value="1"/>
</dbReference>
<evidence type="ECO:0000256" key="20">
    <source>
        <dbReference type="ARBA" id="ARBA00047899"/>
    </source>
</evidence>
<keyword evidence="6" id="KW-0963">Cytoplasm</keyword>
<keyword evidence="14" id="KW-0067">ATP-binding</keyword>
<dbReference type="InterPro" id="IPR013098">
    <property type="entry name" value="Ig_I-set"/>
</dbReference>
<feature type="domain" description="Ig-like" evidence="23">
    <location>
        <begin position="1489"/>
        <end position="1573"/>
    </location>
</feature>
<evidence type="ECO:0000256" key="14">
    <source>
        <dbReference type="ARBA" id="ARBA00022840"/>
    </source>
</evidence>
<feature type="domain" description="Ig-like" evidence="23">
    <location>
        <begin position="4173"/>
        <end position="4265"/>
    </location>
</feature>
<feature type="domain" description="Ig-like" evidence="23">
    <location>
        <begin position="2380"/>
        <end position="2451"/>
    </location>
</feature>
<dbReference type="GO" id="GO:0004674">
    <property type="term" value="F:protein serine/threonine kinase activity"/>
    <property type="evidence" value="ECO:0007669"/>
    <property type="project" value="UniProtKB-KW"/>
</dbReference>
<keyword evidence="7" id="KW-0723">Serine/threonine-protein kinase</keyword>
<dbReference type="GO" id="GO:0046872">
    <property type="term" value="F:metal ion binding"/>
    <property type="evidence" value="ECO:0007669"/>
    <property type="project" value="UniProtKB-KW"/>
</dbReference>
<dbReference type="FunFam" id="2.60.40.10:FF:000898">
    <property type="entry name" value="Obscurin, cytoskeletal calmodulin and titin-interacting RhoGEF"/>
    <property type="match status" value="1"/>
</dbReference>
<dbReference type="FunFam" id="2.60.40.10:FF:000211">
    <property type="entry name" value="Obscurin-like protein 1"/>
    <property type="match status" value="1"/>
</dbReference>
<evidence type="ECO:0000259" key="23">
    <source>
        <dbReference type="PROSITE" id="PS50835"/>
    </source>
</evidence>
<dbReference type="CTD" id="84033"/>
<dbReference type="Gene3D" id="2.60.40.10">
    <property type="entry name" value="Immunoglobulins"/>
    <property type="match status" value="49"/>
</dbReference>
<dbReference type="FunFam" id="2.60.40.10:FF:001032">
    <property type="entry name" value="Obscurin, cytoskeletal calmodulin and titin-interacting RhoGEF"/>
    <property type="match status" value="1"/>
</dbReference>
<evidence type="ECO:0000256" key="5">
    <source>
        <dbReference type="ARBA" id="ARBA00012513"/>
    </source>
</evidence>
<evidence type="ECO:0000256" key="6">
    <source>
        <dbReference type="ARBA" id="ARBA00022490"/>
    </source>
</evidence>
<dbReference type="InterPro" id="IPR036179">
    <property type="entry name" value="Ig-like_dom_sf"/>
</dbReference>
<feature type="domain" description="Ig-like" evidence="23">
    <location>
        <begin position="225"/>
        <end position="320"/>
    </location>
</feature>
<gene>
    <name evidence="25" type="primary">LOC109700965</name>
</gene>
<dbReference type="InterPro" id="IPR013106">
    <property type="entry name" value="Ig_V-set"/>
</dbReference>
<evidence type="ECO:0000256" key="15">
    <source>
        <dbReference type="ARBA" id="ARBA00022842"/>
    </source>
</evidence>